<keyword evidence="2 3" id="KW-0479">Metal-binding</keyword>
<accession>A0A934UPI8</accession>
<name>A0A934UPI8_9SPHI</name>
<evidence type="ECO:0000256" key="2">
    <source>
        <dbReference type="ARBA" id="ARBA00022723"/>
    </source>
</evidence>
<dbReference type="Pfam" id="PF05163">
    <property type="entry name" value="DinB"/>
    <property type="match status" value="1"/>
</dbReference>
<dbReference type="RefSeq" id="WP_200067674.1">
    <property type="nucleotide sequence ID" value="NZ_JAEHFW010000003.1"/>
</dbReference>
<evidence type="ECO:0000256" key="1">
    <source>
        <dbReference type="ARBA" id="ARBA00008635"/>
    </source>
</evidence>
<feature type="binding site" evidence="3">
    <location>
        <position position="120"/>
    </location>
    <ligand>
        <name>a divalent metal cation</name>
        <dbReference type="ChEBI" id="CHEBI:60240"/>
    </ligand>
</feature>
<evidence type="ECO:0000313" key="5">
    <source>
        <dbReference type="Proteomes" id="UP000613193"/>
    </source>
</evidence>
<dbReference type="EMBL" id="JAEHFW010000003">
    <property type="protein sequence ID" value="MBK0381160.1"/>
    <property type="molecule type" value="Genomic_DNA"/>
</dbReference>
<dbReference type="InterPro" id="IPR034660">
    <property type="entry name" value="DinB/YfiT-like"/>
</dbReference>
<dbReference type="InterPro" id="IPR007837">
    <property type="entry name" value="DinB"/>
</dbReference>
<dbReference type="PANTHER" id="PTHR37302">
    <property type="entry name" value="SLR1116 PROTEIN"/>
    <property type="match status" value="1"/>
</dbReference>
<feature type="binding site" evidence="3">
    <location>
        <position position="38"/>
    </location>
    <ligand>
        <name>a divalent metal cation</name>
        <dbReference type="ChEBI" id="CHEBI:60240"/>
    </ligand>
</feature>
<gene>
    <name evidence="4" type="ORF">I5M19_17695</name>
</gene>
<sequence length="155" mass="18092">MKSYFLRLLDYDRYTNNQIIELLPGCDNPEKIVKIIAHMLAAQQVWLTRLKKLPPTGVPIWPDWTAERFEALTAENHKEFSTYINSLQEDDFEQTIAYQDSKGNPFENKLSDILCHVFNHGTHHRAQIGQYLKQSGIDLPVTDYIFYLRSANFSQ</sequence>
<keyword evidence="5" id="KW-1185">Reference proteome</keyword>
<dbReference type="PANTHER" id="PTHR37302:SF1">
    <property type="entry name" value="PROTEIN DINB"/>
    <property type="match status" value="1"/>
</dbReference>
<comment type="caution">
    <text evidence="4">The sequence shown here is derived from an EMBL/GenBank/DDBJ whole genome shotgun (WGS) entry which is preliminary data.</text>
</comment>
<evidence type="ECO:0000256" key="3">
    <source>
        <dbReference type="PIRSR" id="PIRSR607837-1"/>
    </source>
</evidence>
<evidence type="ECO:0000313" key="4">
    <source>
        <dbReference type="EMBL" id="MBK0381160.1"/>
    </source>
</evidence>
<dbReference type="AlphaFoldDB" id="A0A934UPI8"/>
<dbReference type="SUPFAM" id="SSF109854">
    <property type="entry name" value="DinB/YfiT-like putative metalloenzymes"/>
    <property type="match status" value="1"/>
</dbReference>
<protein>
    <submittedName>
        <fullName evidence="4">DinB family protein</fullName>
    </submittedName>
</protein>
<comment type="similarity">
    <text evidence="1">Belongs to the DinB family.</text>
</comment>
<feature type="binding site" evidence="3">
    <location>
        <position position="124"/>
    </location>
    <ligand>
        <name>a divalent metal cation</name>
        <dbReference type="ChEBI" id="CHEBI:60240"/>
    </ligand>
</feature>
<dbReference type="GO" id="GO:0046872">
    <property type="term" value="F:metal ion binding"/>
    <property type="evidence" value="ECO:0007669"/>
    <property type="project" value="UniProtKB-KW"/>
</dbReference>
<organism evidence="4 5">
    <name type="scientific">Mucilaginibacter segetis</name>
    <dbReference type="NCBI Taxonomy" id="2793071"/>
    <lineage>
        <taxon>Bacteria</taxon>
        <taxon>Pseudomonadati</taxon>
        <taxon>Bacteroidota</taxon>
        <taxon>Sphingobacteriia</taxon>
        <taxon>Sphingobacteriales</taxon>
        <taxon>Sphingobacteriaceae</taxon>
        <taxon>Mucilaginibacter</taxon>
    </lineage>
</organism>
<dbReference type="Proteomes" id="UP000613193">
    <property type="component" value="Unassembled WGS sequence"/>
</dbReference>
<reference evidence="4" key="1">
    <citation type="submission" date="2020-12" db="EMBL/GenBank/DDBJ databases">
        <title>Bacterial novel species Mucilaginibacter sp. SD-g isolated from soil.</title>
        <authorList>
            <person name="Jung H.-Y."/>
        </authorList>
    </citation>
    <scope>NUCLEOTIDE SEQUENCE</scope>
    <source>
        <strain evidence="4">SD-g</strain>
    </source>
</reference>
<proteinExistence type="inferred from homology"/>
<dbReference type="Gene3D" id="1.20.120.450">
    <property type="entry name" value="dinb family like domain"/>
    <property type="match status" value="1"/>
</dbReference>